<evidence type="ECO:0000313" key="1">
    <source>
        <dbReference type="EMBL" id="KOG00390.1"/>
    </source>
</evidence>
<name>A0A0L8IG12_OCTBM</name>
<dbReference type="AlphaFoldDB" id="A0A0L8IG12"/>
<organism evidence="1">
    <name type="scientific">Octopus bimaculoides</name>
    <name type="common">California two-spotted octopus</name>
    <dbReference type="NCBI Taxonomy" id="37653"/>
    <lineage>
        <taxon>Eukaryota</taxon>
        <taxon>Metazoa</taxon>
        <taxon>Spiralia</taxon>
        <taxon>Lophotrochozoa</taxon>
        <taxon>Mollusca</taxon>
        <taxon>Cephalopoda</taxon>
        <taxon>Coleoidea</taxon>
        <taxon>Octopodiformes</taxon>
        <taxon>Octopoda</taxon>
        <taxon>Incirrata</taxon>
        <taxon>Octopodidae</taxon>
        <taxon>Octopus</taxon>
    </lineage>
</organism>
<reference evidence="1" key="1">
    <citation type="submission" date="2015-07" db="EMBL/GenBank/DDBJ databases">
        <title>MeaNS - Measles Nucleotide Surveillance Program.</title>
        <authorList>
            <person name="Tran T."/>
            <person name="Druce J."/>
        </authorList>
    </citation>
    <scope>NUCLEOTIDE SEQUENCE</scope>
    <source>
        <strain evidence="1">UCB-OBI-ISO-001</strain>
        <tissue evidence="1">Gonad</tissue>
    </source>
</reference>
<protein>
    <submittedName>
        <fullName evidence="1">Uncharacterized protein</fullName>
    </submittedName>
</protein>
<dbReference type="EMBL" id="KQ415805">
    <property type="protein sequence ID" value="KOG00390.1"/>
    <property type="molecule type" value="Genomic_DNA"/>
</dbReference>
<sequence>MYWNCYYVMLYSNVLNVFCDVMYVKRKGYPTHGLRVVSSSPSYLPVLFFVTCSSRSFIIGRGDRG</sequence>
<gene>
    <name evidence="1" type="ORF">OCBIM_22004525mg</name>
</gene>
<proteinExistence type="predicted"/>
<accession>A0A0L8IG12</accession>